<feature type="region of interest" description="Disordered" evidence="3">
    <location>
        <begin position="67"/>
        <end position="93"/>
    </location>
</feature>
<proteinExistence type="predicted"/>
<evidence type="ECO:0000256" key="1">
    <source>
        <dbReference type="ARBA" id="ARBA00022723"/>
    </source>
</evidence>
<name>A0ABY9XSC2_9FLAO</name>
<dbReference type="Proteomes" id="UP001302806">
    <property type="component" value="Chromosome"/>
</dbReference>
<dbReference type="PANTHER" id="PTHR42970">
    <property type="entry name" value="PECTATE LYASE C-RELATED"/>
    <property type="match status" value="1"/>
</dbReference>
<gene>
    <name evidence="4" type="ORF">RHP51_17310</name>
</gene>
<dbReference type="InterPro" id="IPR052063">
    <property type="entry name" value="Polysaccharide_Lyase_1"/>
</dbReference>
<dbReference type="EMBL" id="CP134537">
    <property type="protein sequence ID" value="WNH08807.1"/>
    <property type="molecule type" value="Genomic_DNA"/>
</dbReference>
<protein>
    <submittedName>
        <fullName evidence="4">Uncharacterized protein</fullName>
    </submittedName>
</protein>
<reference evidence="4 5" key="1">
    <citation type="submission" date="2023-09" db="EMBL/GenBank/DDBJ databases">
        <title>Thalassobella suaedae gen. nov., sp. nov., a marine bacterium of the family Flavobacteriaceae isolated from a halophyte Suaeda japonica.</title>
        <authorList>
            <person name="Lee S.Y."/>
            <person name="Hwang C.Y."/>
        </authorList>
    </citation>
    <scope>NUCLEOTIDE SEQUENCE [LARGE SCALE GENOMIC DNA]</scope>
    <source>
        <strain evidence="4 5">HL-DH14</strain>
    </source>
</reference>
<dbReference type="PANTHER" id="PTHR42970:SF1">
    <property type="entry name" value="PECTATE LYASE C-RELATED"/>
    <property type="match status" value="1"/>
</dbReference>
<dbReference type="RefSeq" id="WP_415865406.1">
    <property type="nucleotide sequence ID" value="NZ_CP134537.1"/>
</dbReference>
<keyword evidence="1" id="KW-0479">Metal-binding</keyword>
<keyword evidence="2" id="KW-0325">Glycoprotein</keyword>
<accession>A0ABY9XSC2</accession>
<evidence type="ECO:0000256" key="2">
    <source>
        <dbReference type="ARBA" id="ARBA00023180"/>
    </source>
</evidence>
<sequence length="119" mass="13147">MLAKVGATLPKRDAVDIRVTEMVRYGKTTTETGILKDISEVGGYPNLTYDATKVLIDTDGDGMPDTWEEKYNLDSKNSSDGAIDSDDDGYTNVEEYLNSTNPNEKINYRNLGNNIDTIS</sequence>
<evidence type="ECO:0000313" key="4">
    <source>
        <dbReference type="EMBL" id="WNH08807.1"/>
    </source>
</evidence>
<evidence type="ECO:0000256" key="3">
    <source>
        <dbReference type="SAM" id="MobiDB-lite"/>
    </source>
</evidence>
<evidence type="ECO:0000313" key="5">
    <source>
        <dbReference type="Proteomes" id="UP001302806"/>
    </source>
</evidence>
<organism evidence="4 5">
    <name type="scientific">Thalassobellus suaedae</name>
    <dbReference type="NCBI Taxonomy" id="3074124"/>
    <lineage>
        <taxon>Bacteria</taxon>
        <taxon>Pseudomonadati</taxon>
        <taxon>Bacteroidota</taxon>
        <taxon>Flavobacteriia</taxon>
        <taxon>Flavobacteriales</taxon>
        <taxon>Flavobacteriaceae</taxon>
        <taxon>Thalassobellus</taxon>
    </lineage>
</organism>